<reference evidence="8" key="1">
    <citation type="submission" date="2017-12" db="EMBL/GenBank/DDBJ databases">
        <title>Draft genome sequence of Telmatospirillum siberiense 26-4b1T, an acidotolerant peatland alphaproteobacterium potentially involved in sulfur cycling.</title>
        <authorList>
            <person name="Hausmann B."/>
            <person name="Pjevac P."/>
            <person name="Schreck K."/>
            <person name="Herbold C.W."/>
            <person name="Daims H."/>
            <person name="Wagner M."/>
            <person name="Pester M."/>
            <person name="Loy A."/>
        </authorList>
    </citation>
    <scope>NUCLEOTIDE SEQUENCE [LARGE SCALE GENOMIC DNA]</scope>
    <source>
        <strain evidence="8">26-4b1</strain>
    </source>
</reference>
<dbReference type="InterPro" id="IPR000595">
    <property type="entry name" value="cNMP-bd_dom"/>
</dbReference>
<evidence type="ECO:0000313" key="8">
    <source>
        <dbReference type="Proteomes" id="UP000233293"/>
    </source>
</evidence>
<dbReference type="SMART" id="SM00100">
    <property type="entry name" value="cNMP"/>
    <property type="match status" value="1"/>
</dbReference>
<dbReference type="InterPro" id="IPR018490">
    <property type="entry name" value="cNMP-bd_dom_sf"/>
</dbReference>
<sequence length="245" mass="26641">MTKPADGARAQPAPSLHLHEEGGSEGASLNLLAGLSDEEYAEICSVSSIRQFAAGRTVFLQGDHHDGIFIILAGQVRTYYTGPSGREITLAYWSPGNFVGGPEIFGGSPHMWSGQAIRPTQVLHVRGRELRCLIERLPRLAVALVEALVHKGKAYSALIHMLGTRSAAERLAQLLLLMANLDGHAVPEGVAIGRTLSQEDLAKMVGSTRQWVTTTLDRFREQGMIAITPNRIVIRNEEALRRFAG</sequence>
<dbReference type="AlphaFoldDB" id="A0A2N3PP54"/>
<dbReference type="InterPro" id="IPR012318">
    <property type="entry name" value="HTH_CRP"/>
</dbReference>
<dbReference type="InterPro" id="IPR036390">
    <property type="entry name" value="WH_DNA-bd_sf"/>
</dbReference>
<dbReference type="GO" id="GO:0003677">
    <property type="term" value="F:DNA binding"/>
    <property type="evidence" value="ECO:0007669"/>
    <property type="project" value="UniProtKB-KW"/>
</dbReference>
<feature type="region of interest" description="Disordered" evidence="4">
    <location>
        <begin position="1"/>
        <end position="23"/>
    </location>
</feature>
<evidence type="ECO:0000259" key="5">
    <source>
        <dbReference type="PROSITE" id="PS50042"/>
    </source>
</evidence>
<evidence type="ECO:0000256" key="1">
    <source>
        <dbReference type="ARBA" id="ARBA00023015"/>
    </source>
</evidence>
<dbReference type="PROSITE" id="PS50042">
    <property type="entry name" value="CNMP_BINDING_3"/>
    <property type="match status" value="1"/>
</dbReference>
<dbReference type="InterPro" id="IPR014710">
    <property type="entry name" value="RmlC-like_jellyroll"/>
</dbReference>
<feature type="domain" description="HTH crp-type" evidence="6">
    <location>
        <begin position="165"/>
        <end position="238"/>
    </location>
</feature>
<evidence type="ECO:0000256" key="2">
    <source>
        <dbReference type="ARBA" id="ARBA00023125"/>
    </source>
</evidence>
<dbReference type="PANTHER" id="PTHR24567:SF68">
    <property type="entry name" value="DNA-BINDING TRANSCRIPTIONAL DUAL REGULATOR CRP"/>
    <property type="match status" value="1"/>
</dbReference>
<keyword evidence="3" id="KW-0804">Transcription</keyword>
<keyword evidence="8" id="KW-1185">Reference proteome</keyword>
<dbReference type="Pfam" id="PF00027">
    <property type="entry name" value="cNMP_binding"/>
    <property type="match status" value="1"/>
</dbReference>
<name>A0A2N3PP54_9PROT</name>
<dbReference type="Gene3D" id="1.10.10.10">
    <property type="entry name" value="Winged helix-like DNA-binding domain superfamily/Winged helix DNA-binding domain"/>
    <property type="match status" value="1"/>
</dbReference>
<proteinExistence type="predicted"/>
<evidence type="ECO:0000259" key="6">
    <source>
        <dbReference type="PROSITE" id="PS51063"/>
    </source>
</evidence>
<evidence type="ECO:0000256" key="3">
    <source>
        <dbReference type="ARBA" id="ARBA00023163"/>
    </source>
</evidence>
<protein>
    <submittedName>
        <fullName evidence="7">Crp/Fnr family transcriptional regulator</fullName>
    </submittedName>
</protein>
<organism evidence="7 8">
    <name type="scientific">Telmatospirillum siberiense</name>
    <dbReference type="NCBI Taxonomy" id="382514"/>
    <lineage>
        <taxon>Bacteria</taxon>
        <taxon>Pseudomonadati</taxon>
        <taxon>Pseudomonadota</taxon>
        <taxon>Alphaproteobacteria</taxon>
        <taxon>Rhodospirillales</taxon>
        <taxon>Rhodospirillaceae</taxon>
        <taxon>Telmatospirillum</taxon>
    </lineage>
</organism>
<dbReference type="PANTHER" id="PTHR24567">
    <property type="entry name" value="CRP FAMILY TRANSCRIPTIONAL REGULATORY PROTEIN"/>
    <property type="match status" value="1"/>
</dbReference>
<dbReference type="PROSITE" id="PS51063">
    <property type="entry name" value="HTH_CRP_2"/>
    <property type="match status" value="1"/>
</dbReference>
<dbReference type="SUPFAM" id="SSF46785">
    <property type="entry name" value="Winged helix' DNA-binding domain"/>
    <property type="match status" value="1"/>
</dbReference>
<dbReference type="SMART" id="SM00419">
    <property type="entry name" value="HTH_CRP"/>
    <property type="match status" value="1"/>
</dbReference>
<accession>A0A2N3PP54</accession>
<dbReference type="Proteomes" id="UP000233293">
    <property type="component" value="Unassembled WGS sequence"/>
</dbReference>
<dbReference type="EMBL" id="PIUM01000037">
    <property type="protein sequence ID" value="PKU22166.1"/>
    <property type="molecule type" value="Genomic_DNA"/>
</dbReference>
<keyword evidence="2" id="KW-0238">DNA-binding</keyword>
<keyword evidence="1" id="KW-0805">Transcription regulation</keyword>
<dbReference type="InterPro" id="IPR036388">
    <property type="entry name" value="WH-like_DNA-bd_sf"/>
</dbReference>
<dbReference type="OrthoDB" id="3525895at2"/>
<dbReference type="CDD" id="cd00038">
    <property type="entry name" value="CAP_ED"/>
    <property type="match status" value="1"/>
</dbReference>
<feature type="domain" description="Cyclic nucleotide-binding" evidence="5">
    <location>
        <begin position="31"/>
        <end position="151"/>
    </location>
</feature>
<dbReference type="Gene3D" id="2.60.120.10">
    <property type="entry name" value="Jelly Rolls"/>
    <property type="match status" value="1"/>
</dbReference>
<evidence type="ECO:0000313" key="7">
    <source>
        <dbReference type="EMBL" id="PKU22166.1"/>
    </source>
</evidence>
<dbReference type="Pfam" id="PF13545">
    <property type="entry name" value="HTH_Crp_2"/>
    <property type="match status" value="1"/>
</dbReference>
<dbReference type="SUPFAM" id="SSF51206">
    <property type="entry name" value="cAMP-binding domain-like"/>
    <property type="match status" value="1"/>
</dbReference>
<dbReference type="GO" id="GO:0005829">
    <property type="term" value="C:cytosol"/>
    <property type="evidence" value="ECO:0007669"/>
    <property type="project" value="TreeGrafter"/>
</dbReference>
<dbReference type="RefSeq" id="WP_101253051.1">
    <property type="nucleotide sequence ID" value="NZ_PIUM01000037.1"/>
</dbReference>
<gene>
    <name evidence="7" type="ORF">CWS72_23170</name>
</gene>
<comment type="caution">
    <text evidence="7">The sequence shown here is derived from an EMBL/GenBank/DDBJ whole genome shotgun (WGS) entry which is preliminary data.</text>
</comment>
<evidence type="ECO:0000256" key="4">
    <source>
        <dbReference type="SAM" id="MobiDB-lite"/>
    </source>
</evidence>
<dbReference type="GO" id="GO:0003700">
    <property type="term" value="F:DNA-binding transcription factor activity"/>
    <property type="evidence" value="ECO:0007669"/>
    <property type="project" value="TreeGrafter"/>
</dbReference>
<dbReference type="InterPro" id="IPR050397">
    <property type="entry name" value="Env_Response_Regulators"/>
</dbReference>